<accession>A0A934N313</accession>
<proteinExistence type="predicted"/>
<keyword evidence="3" id="KW-1185">Reference proteome</keyword>
<organism evidence="2 3">
    <name type="scientific">Candidatus Nephthysia bennettiae</name>
    <dbReference type="NCBI Taxonomy" id="3127016"/>
    <lineage>
        <taxon>Bacteria</taxon>
        <taxon>Bacillati</taxon>
        <taxon>Candidatus Dormiibacterota</taxon>
        <taxon>Candidatus Dormibacteria</taxon>
        <taxon>Candidatus Dormibacterales</taxon>
        <taxon>Candidatus Dormibacteraceae</taxon>
        <taxon>Candidatus Nephthysia</taxon>
    </lineage>
</organism>
<name>A0A934N313_9BACT</name>
<gene>
    <name evidence="2" type="ORF">JF922_11145</name>
</gene>
<keyword evidence="1" id="KW-0812">Transmembrane</keyword>
<evidence type="ECO:0000256" key="1">
    <source>
        <dbReference type="SAM" id="Phobius"/>
    </source>
</evidence>
<dbReference type="Proteomes" id="UP000612893">
    <property type="component" value="Unassembled WGS sequence"/>
</dbReference>
<protein>
    <recommendedName>
        <fullName evidence="4">Pilus assembly protein</fullName>
    </recommendedName>
</protein>
<dbReference type="AlphaFoldDB" id="A0A934N313"/>
<reference evidence="2" key="1">
    <citation type="submission" date="2020-10" db="EMBL/GenBank/DDBJ databases">
        <title>Ca. Dormibacterota MAGs.</title>
        <authorList>
            <person name="Montgomery K."/>
        </authorList>
    </citation>
    <scope>NUCLEOTIDE SEQUENCE [LARGE SCALE GENOMIC DNA]</scope>
    <source>
        <strain evidence="2">SC8812_S17_10</strain>
    </source>
</reference>
<dbReference type="RefSeq" id="WP_338201783.1">
    <property type="nucleotide sequence ID" value="NZ_JAEKNR010000118.1"/>
</dbReference>
<evidence type="ECO:0000313" key="2">
    <source>
        <dbReference type="EMBL" id="MBJ7598625.1"/>
    </source>
</evidence>
<comment type="caution">
    <text evidence="2">The sequence shown here is derived from an EMBL/GenBank/DDBJ whole genome shotgun (WGS) entry which is preliminary data.</text>
</comment>
<feature type="transmembrane region" description="Helical" evidence="1">
    <location>
        <begin position="26"/>
        <end position="49"/>
    </location>
</feature>
<dbReference type="EMBL" id="JAEKNR010000118">
    <property type="protein sequence ID" value="MBJ7598625.1"/>
    <property type="molecule type" value="Genomic_DNA"/>
</dbReference>
<evidence type="ECO:0000313" key="3">
    <source>
        <dbReference type="Proteomes" id="UP000612893"/>
    </source>
</evidence>
<sequence length="154" mass="16375">MIRGLLQNPRCGDRRLHRLNPRSGQALLETAIVLPLMVTLLLGFLAILVRVEAQVELDAATSLAAAAAVSAPAGDYALSTRYAQATWAGTLHHYGYLRPGALQGCAGYGVAGEQVTCRGTATLRYSDTPMGIVIPVDIDIASQAQAHSSEFRSR</sequence>
<evidence type="ECO:0008006" key="4">
    <source>
        <dbReference type="Google" id="ProtNLM"/>
    </source>
</evidence>
<keyword evidence="1" id="KW-0472">Membrane</keyword>
<keyword evidence="1" id="KW-1133">Transmembrane helix</keyword>